<dbReference type="GO" id="GO:0016787">
    <property type="term" value="F:hydrolase activity"/>
    <property type="evidence" value="ECO:0007669"/>
    <property type="project" value="UniProtKB-KW"/>
</dbReference>
<reference evidence="3" key="1">
    <citation type="submission" date="2021-07" db="EMBL/GenBank/DDBJ databases">
        <title>Candidatus Kaistella beijingensis sp. nov. isolated from a municipal wastewater treatment plant is involved in sludge foaming.</title>
        <authorList>
            <person name="Song Y."/>
            <person name="Liu S.-J."/>
        </authorList>
    </citation>
    <scope>NUCLEOTIDE SEQUENCE</scope>
    <source>
        <strain evidence="3">DSM 43998</strain>
    </source>
</reference>
<dbReference type="Proteomes" id="UP000887023">
    <property type="component" value="Chromosome"/>
</dbReference>
<evidence type="ECO:0000313" key="3">
    <source>
        <dbReference type="EMBL" id="QXQ12972.1"/>
    </source>
</evidence>
<dbReference type="SUPFAM" id="SSF53474">
    <property type="entry name" value="alpha/beta-Hydrolases"/>
    <property type="match status" value="1"/>
</dbReference>
<dbReference type="EMBL" id="CP079105">
    <property type="protein sequence ID" value="QXQ12972.1"/>
    <property type="molecule type" value="Genomic_DNA"/>
</dbReference>
<dbReference type="PANTHER" id="PTHR37017">
    <property type="entry name" value="AB HYDROLASE-1 DOMAIN-CONTAINING PROTEIN-RELATED"/>
    <property type="match status" value="1"/>
</dbReference>
<dbReference type="PANTHER" id="PTHR37017:SF11">
    <property type="entry name" value="ESTERASE_LIPASE_THIOESTERASE DOMAIN-CONTAINING PROTEIN"/>
    <property type="match status" value="1"/>
</dbReference>
<evidence type="ECO:0000259" key="2">
    <source>
        <dbReference type="Pfam" id="PF12697"/>
    </source>
</evidence>
<name>A0ABX8S713_9ACTN</name>
<gene>
    <name evidence="3" type="ORF">KV203_13765</name>
</gene>
<proteinExistence type="predicted"/>
<keyword evidence="1" id="KW-0732">Signal</keyword>
<dbReference type="Pfam" id="PF12697">
    <property type="entry name" value="Abhydrolase_6"/>
    <property type="match status" value="1"/>
</dbReference>
<keyword evidence="4" id="KW-1185">Reference proteome</keyword>
<keyword evidence="3" id="KW-0378">Hydrolase</keyword>
<organism evidence="3 4">
    <name type="scientific">Skermania pinensis</name>
    <dbReference type="NCBI Taxonomy" id="39122"/>
    <lineage>
        <taxon>Bacteria</taxon>
        <taxon>Bacillati</taxon>
        <taxon>Actinomycetota</taxon>
        <taxon>Actinomycetes</taxon>
        <taxon>Mycobacteriales</taxon>
        <taxon>Gordoniaceae</taxon>
        <taxon>Skermania</taxon>
    </lineage>
</organism>
<dbReference type="InterPro" id="IPR029058">
    <property type="entry name" value="AB_hydrolase_fold"/>
</dbReference>
<dbReference type="Gene3D" id="3.40.50.1820">
    <property type="entry name" value="alpha/beta hydrolase"/>
    <property type="match status" value="1"/>
</dbReference>
<sequence length="270" mass="27619">MYRSRFTGTFAAIAAVAAAVLTGAGNAAAAPAAPTIVLVHGAFADPSSWDGVASRLRADGYTVVVPPNPLRGPAFDAASVERAIAGIDGPIVLVGHSYGGAVITNVDDPDVRALVYVAGFAPTEGEPAQLLLDPIRFPGSRLLPPVLQLGVVDDPSGIGGRNVDGFVAPEYFQQVFAQDVSPATAATMAARQRSIAVAANLEPSGPAAWRHVPSWYVVSADDRVIPPAAQRFMAGRIGAVTSELPASHASLVSEPEQVAAVVENAAAAAR</sequence>
<dbReference type="InterPro" id="IPR000073">
    <property type="entry name" value="AB_hydrolase_1"/>
</dbReference>
<feature type="chain" id="PRO_5045502377" evidence="1">
    <location>
        <begin position="30"/>
        <end position="270"/>
    </location>
</feature>
<dbReference type="InterPro" id="IPR052897">
    <property type="entry name" value="Sec-Metab_Biosynth_Hydrolase"/>
</dbReference>
<evidence type="ECO:0000256" key="1">
    <source>
        <dbReference type="SAM" id="SignalP"/>
    </source>
</evidence>
<feature type="domain" description="AB hydrolase-1" evidence="2">
    <location>
        <begin position="36"/>
        <end position="261"/>
    </location>
</feature>
<accession>A0ABX8S713</accession>
<dbReference type="RefSeq" id="WP_066470387.1">
    <property type="nucleotide sequence ID" value="NZ_CBCRUZ010000002.1"/>
</dbReference>
<protein>
    <submittedName>
        <fullName evidence="3">Alpha/beta hydrolase</fullName>
    </submittedName>
</protein>
<feature type="signal peptide" evidence="1">
    <location>
        <begin position="1"/>
        <end position="29"/>
    </location>
</feature>
<evidence type="ECO:0000313" key="4">
    <source>
        <dbReference type="Proteomes" id="UP000887023"/>
    </source>
</evidence>